<gene>
    <name evidence="5" type="ORF">Tco_1005314</name>
</gene>
<keyword evidence="1" id="KW-0511">Multifunctional enzyme</keyword>
<keyword evidence="5" id="KW-0808">Transferase</keyword>
<dbReference type="GO" id="GO:0003964">
    <property type="term" value="F:RNA-directed DNA polymerase activity"/>
    <property type="evidence" value="ECO:0007669"/>
    <property type="project" value="UniProtKB-KW"/>
</dbReference>
<dbReference type="InterPro" id="IPR050951">
    <property type="entry name" value="Retrovirus_Pol_polyprotein"/>
</dbReference>
<name>A0ABQ5FER1_9ASTR</name>
<dbReference type="Gene3D" id="3.30.70.270">
    <property type="match status" value="2"/>
</dbReference>
<dbReference type="InterPro" id="IPR041577">
    <property type="entry name" value="RT_RNaseH_2"/>
</dbReference>
<evidence type="ECO:0000259" key="4">
    <source>
        <dbReference type="Pfam" id="PF17919"/>
    </source>
</evidence>
<evidence type="ECO:0000259" key="3">
    <source>
        <dbReference type="Pfam" id="PF00078"/>
    </source>
</evidence>
<reference evidence="5" key="2">
    <citation type="submission" date="2022-01" db="EMBL/GenBank/DDBJ databases">
        <authorList>
            <person name="Yamashiro T."/>
            <person name="Shiraishi A."/>
            <person name="Satake H."/>
            <person name="Nakayama K."/>
        </authorList>
    </citation>
    <scope>NUCLEOTIDE SEQUENCE</scope>
</reference>
<dbReference type="InterPro" id="IPR043128">
    <property type="entry name" value="Rev_trsase/Diguanyl_cyclase"/>
</dbReference>
<keyword evidence="6" id="KW-1185">Reference proteome</keyword>
<evidence type="ECO:0000313" key="5">
    <source>
        <dbReference type="EMBL" id="GJT61781.1"/>
    </source>
</evidence>
<feature type="compositionally biased region" description="Basic and acidic residues" evidence="2">
    <location>
        <begin position="26"/>
        <end position="40"/>
    </location>
</feature>
<comment type="caution">
    <text evidence="5">The sequence shown here is derived from an EMBL/GenBank/DDBJ whole genome shotgun (WGS) entry which is preliminary data.</text>
</comment>
<organism evidence="5 6">
    <name type="scientific">Tanacetum coccineum</name>
    <dbReference type="NCBI Taxonomy" id="301880"/>
    <lineage>
        <taxon>Eukaryota</taxon>
        <taxon>Viridiplantae</taxon>
        <taxon>Streptophyta</taxon>
        <taxon>Embryophyta</taxon>
        <taxon>Tracheophyta</taxon>
        <taxon>Spermatophyta</taxon>
        <taxon>Magnoliopsida</taxon>
        <taxon>eudicotyledons</taxon>
        <taxon>Gunneridae</taxon>
        <taxon>Pentapetalae</taxon>
        <taxon>asterids</taxon>
        <taxon>campanulids</taxon>
        <taxon>Asterales</taxon>
        <taxon>Asteraceae</taxon>
        <taxon>Asteroideae</taxon>
        <taxon>Anthemideae</taxon>
        <taxon>Anthemidinae</taxon>
        <taxon>Tanacetum</taxon>
    </lineage>
</organism>
<feature type="region of interest" description="Disordered" evidence="2">
    <location>
        <begin position="25"/>
        <end position="57"/>
    </location>
</feature>
<dbReference type="InterPro" id="IPR000477">
    <property type="entry name" value="RT_dom"/>
</dbReference>
<dbReference type="Pfam" id="PF17919">
    <property type="entry name" value="RT_RNaseH_2"/>
    <property type="match status" value="1"/>
</dbReference>
<dbReference type="SUPFAM" id="SSF56672">
    <property type="entry name" value="DNA/RNA polymerases"/>
    <property type="match status" value="1"/>
</dbReference>
<keyword evidence="5" id="KW-0548">Nucleotidyltransferase</keyword>
<dbReference type="PANTHER" id="PTHR37984">
    <property type="entry name" value="PROTEIN CBG26694"/>
    <property type="match status" value="1"/>
</dbReference>
<evidence type="ECO:0000256" key="1">
    <source>
        <dbReference type="ARBA" id="ARBA00023268"/>
    </source>
</evidence>
<sequence>MMTATTAFIQGEIAAVSKKKVLTPWKSHDQSKRHTSEWKSDFQNQLKEGRGSNKFTPLTRMPKEIFAAKSGKFKPPPSMVTLVEKRSSNKFCEFHNDKGHNTDECVQLRKQIEELVRAGKLSHFIKEIRQDKDQQKTGKKDAPVKDKAVAIYMIQPWQRVTRQKVTQSFTRVKEITFPPLTANKGTEGPLVIEAKIGGHAVHRIYVDGGSSMEVLYEHCFNRLRPEIKSQMVLTTTSLTGFSGETIWSPSPYNGIIGRPGIRGIQAVPSTAYGMLKFPVNGGIMTIRSTILTPTECATIAATPKDSAKKVEARHENFKVAINPDFSDQDISIGGTKKRGQAPERAKEIQVEVQKLVEAGIMREDYYHDWLSNPVMVRKHDGSWRMCVDFTDLNKAYPQDCYPLPEIDWKVESLCGYPFKCFMDAYKGYHQIQMAKQEEEKTAFHTSHGVYCYTKMPFGLKNVGATYQRLVDKAFDRQIAEGMFLGYMINPKGIKPFPDKTEAVLQLPSPRTIKEVQSLNGKLASLNRFLSKSAEKSFPLFNTLKKCIKKSDFHWTPEAEQAFKQLKQHLAKLPMLVVPKPKEELIIYLSASYGAISAVLMTERDTVQTQVYFVIRALQAPELNYTPMEKLVLALVCAAKRLRRYFQAHPIVVITDQPIKQVISRPDVAGR</sequence>
<dbReference type="Proteomes" id="UP001151760">
    <property type="component" value="Unassembled WGS sequence"/>
</dbReference>
<proteinExistence type="predicted"/>
<keyword evidence="5" id="KW-0695">RNA-directed DNA polymerase</keyword>
<feature type="domain" description="Reverse transcriptase" evidence="3">
    <location>
        <begin position="376"/>
        <end position="479"/>
    </location>
</feature>
<dbReference type="InterPro" id="IPR043502">
    <property type="entry name" value="DNA/RNA_pol_sf"/>
</dbReference>
<evidence type="ECO:0000313" key="6">
    <source>
        <dbReference type="Proteomes" id="UP001151760"/>
    </source>
</evidence>
<reference evidence="5" key="1">
    <citation type="journal article" date="2022" name="Int. J. Mol. Sci.">
        <title>Draft Genome of Tanacetum Coccineum: Genomic Comparison of Closely Related Tanacetum-Family Plants.</title>
        <authorList>
            <person name="Yamashiro T."/>
            <person name="Shiraishi A."/>
            <person name="Nakayama K."/>
            <person name="Satake H."/>
        </authorList>
    </citation>
    <scope>NUCLEOTIDE SEQUENCE</scope>
</reference>
<feature type="domain" description="Reverse transcriptase/retrotransposon-derived protein RNase H-like" evidence="4">
    <location>
        <begin position="554"/>
        <end position="652"/>
    </location>
</feature>
<dbReference type="EMBL" id="BQNB010017318">
    <property type="protein sequence ID" value="GJT61781.1"/>
    <property type="molecule type" value="Genomic_DNA"/>
</dbReference>
<feature type="non-terminal residue" evidence="5">
    <location>
        <position position="670"/>
    </location>
</feature>
<dbReference type="CDD" id="cd01647">
    <property type="entry name" value="RT_LTR"/>
    <property type="match status" value="1"/>
</dbReference>
<evidence type="ECO:0000256" key="2">
    <source>
        <dbReference type="SAM" id="MobiDB-lite"/>
    </source>
</evidence>
<dbReference type="Pfam" id="PF00078">
    <property type="entry name" value="RVT_1"/>
    <property type="match status" value="1"/>
</dbReference>
<dbReference type="PANTHER" id="PTHR37984:SF5">
    <property type="entry name" value="PROTEIN NYNRIN-LIKE"/>
    <property type="match status" value="1"/>
</dbReference>
<accession>A0ABQ5FER1</accession>
<dbReference type="Gene3D" id="3.10.10.10">
    <property type="entry name" value="HIV Type 1 Reverse Transcriptase, subunit A, domain 1"/>
    <property type="match status" value="1"/>
</dbReference>
<protein>
    <submittedName>
        <fullName evidence="5">Reverse transcriptase domain-containing protein</fullName>
    </submittedName>
</protein>